<sequence length="55" mass="6511">MKNVFLMTLLIKEWTVVLEFGQQSLNLNFLFRIHDCKLRLLCLVVLAICRTHSFT</sequence>
<dbReference type="EMBL" id="GGEC01063471">
    <property type="protein sequence ID" value="MBX43955.1"/>
    <property type="molecule type" value="Transcribed_RNA"/>
</dbReference>
<name>A0A2P2NND4_RHIMU</name>
<accession>A0A2P2NND4</accession>
<protein>
    <submittedName>
        <fullName evidence="1">Uncharacterized protein</fullName>
    </submittedName>
</protein>
<dbReference type="AlphaFoldDB" id="A0A2P2NND4"/>
<organism evidence="1">
    <name type="scientific">Rhizophora mucronata</name>
    <name type="common">Asiatic mangrove</name>
    <dbReference type="NCBI Taxonomy" id="61149"/>
    <lineage>
        <taxon>Eukaryota</taxon>
        <taxon>Viridiplantae</taxon>
        <taxon>Streptophyta</taxon>
        <taxon>Embryophyta</taxon>
        <taxon>Tracheophyta</taxon>
        <taxon>Spermatophyta</taxon>
        <taxon>Magnoliopsida</taxon>
        <taxon>eudicotyledons</taxon>
        <taxon>Gunneridae</taxon>
        <taxon>Pentapetalae</taxon>
        <taxon>rosids</taxon>
        <taxon>fabids</taxon>
        <taxon>Malpighiales</taxon>
        <taxon>Rhizophoraceae</taxon>
        <taxon>Rhizophora</taxon>
    </lineage>
</organism>
<evidence type="ECO:0000313" key="1">
    <source>
        <dbReference type="EMBL" id="MBX43955.1"/>
    </source>
</evidence>
<reference evidence="1" key="1">
    <citation type="submission" date="2018-02" db="EMBL/GenBank/DDBJ databases">
        <title>Rhizophora mucronata_Transcriptome.</title>
        <authorList>
            <person name="Meera S.P."/>
            <person name="Sreeshan A."/>
            <person name="Augustine A."/>
        </authorList>
    </citation>
    <scope>NUCLEOTIDE SEQUENCE</scope>
    <source>
        <tissue evidence="1">Leaf</tissue>
    </source>
</reference>
<proteinExistence type="predicted"/>